<protein>
    <submittedName>
        <fullName evidence="1">Uncharacterized protein</fullName>
    </submittedName>
</protein>
<reference evidence="1 2" key="1">
    <citation type="submission" date="2013-02" db="EMBL/GenBank/DDBJ databases">
        <authorList>
            <person name="Harkins D.M."/>
            <person name="Durkin A.S."/>
            <person name="Brinkac L.M."/>
            <person name="Haft D.H."/>
            <person name="Selengut J.D."/>
            <person name="Sanka R."/>
            <person name="DePew J."/>
            <person name="Purushe J."/>
            <person name="Tulsiani S.M."/>
            <person name="Graham G.C."/>
            <person name="Burns M.-A."/>
            <person name="Dohnt M.F."/>
            <person name="Smythe L.D."/>
            <person name="McKay D.B."/>
            <person name="Craig S.B."/>
            <person name="Vinetz J.M."/>
            <person name="Sutton G.G."/>
            <person name="Nierman W.C."/>
            <person name="Fouts D.E."/>
        </authorList>
    </citation>
    <scope>NUCLEOTIDE SEQUENCE [LARGE SCALE GENOMIC DNA]</scope>
    <source>
        <strain evidence="1 2">LT2050</strain>
    </source>
</reference>
<dbReference type="Proteomes" id="UP000011778">
    <property type="component" value="Unassembled WGS sequence"/>
</dbReference>
<evidence type="ECO:0000313" key="2">
    <source>
        <dbReference type="Proteomes" id="UP000011778"/>
    </source>
</evidence>
<dbReference type="EMBL" id="AFMD02000375">
    <property type="protein sequence ID" value="EMG20834.1"/>
    <property type="molecule type" value="Genomic_DNA"/>
</dbReference>
<accession>M3H8Z5</accession>
<organism evidence="1 2">
    <name type="scientific">Leptospira interrogans serovar Copenhageni str. LT2050</name>
    <dbReference type="NCBI Taxonomy" id="1001598"/>
    <lineage>
        <taxon>Bacteria</taxon>
        <taxon>Pseudomonadati</taxon>
        <taxon>Spirochaetota</taxon>
        <taxon>Spirochaetia</taxon>
        <taxon>Leptospirales</taxon>
        <taxon>Leptospiraceae</taxon>
        <taxon>Leptospira</taxon>
    </lineage>
</organism>
<sequence>MREVHISSARPGRFISVPNWMGEGTKMKINVNKINRPPIFRTRSNGTAESGTKGCSIFMMK</sequence>
<dbReference type="AlphaFoldDB" id="M3H8Z5"/>
<comment type="caution">
    <text evidence="1">The sequence shown here is derived from an EMBL/GenBank/DDBJ whole genome shotgun (WGS) entry which is preliminary data.</text>
</comment>
<gene>
    <name evidence="1" type="ORF">LEP1GSC150_4988</name>
</gene>
<proteinExistence type="predicted"/>
<name>M3H8Z5_LEPIT</name>
<evidence type="ECO:0000313" key="1">
    <source>
        <dbReference type="EMBL" id="EMG20834.1"/>
    </source>
</evidence>